<dbReference type="Proteomes" id="UP000240357">
    <property type="component" value="Unassembled WGS sequence"/>
</dbReference>
<dbReference type="PANTHER" id="PTHR42754">
    <property type="entry name" value="ENDOGLUCANASE"/>
    <property type="match status" value="1"/>
</dbReference>
<proteinExistence type="predicted"/>
<dbReference type="Gene3D" id="2.60.40.10">
    <property type="entry name" value="Immunoglobulins"/>
    <property type="match status" value="2"/>
</dbReference>
<feature type="domain" description="IPT/TIG" evidence="1">
    <location>
        <begin position="564"/>
        <end position="640"/>
    </location>
</feature>
<protein>
    <recommendedName>
        <fullName evidence="1">IPT/TIG domain-containing protein</fullName>
    </recommendedName>
</protein>
<dbReference type="SUPFAM" id="SSF81296">
    <property type="entry name" value="E set domains"/>
    <property type="match status" value="2"/>
</dbReference>
<accession>A0A2T2YH49</accession>
<sequence>MLHVLGTSFILKSAMKLIWPASKNYFEYTISGKHLCWLLYLLLNTFTFKVAGQIKQWDKTYGGTKTYVPYDSSNPITHGSSLLQDMVPTPDGGYLLGGYSDSEKGGDKSEPGKGSIDYWVVKIDESGKKKWDKTIGGTEGDDLAALVATSDGYLLAGTSDSETGDDKSDALRGVADFWVVKLDTSGNKLWDRTFGGDKYDNLRAAVKTPDGGFLLGGTSSSAMSGDKHGGSRGSADYWIVRMDATGNPLWDQTYGGKGYDNLQTIVATSDGGYLLGGTSNSGISGDKQNRTRGKDDYWIVKITSTGIKQWDRTFGSSNVDNLQTIVKAAGGGYLLGGTSLSGSGGDKHGSSRGGADQWVIKIDENGQQLWDRTLGGSNNDELTDILPLSDGTFIIGGFSNSGISGQKSEVSQGGSDYWLLKVNNLGQKIWDKSFGGQQYDYLRSVVPAPGGYLLAGYSDSDKSGSKSESTKGFVDYWLVQVVLPPQITSFTPEQGLPGTTVTIKGNHLQFTRFVRFNGVKATYQVINNSYIKAVVPGSASSGYIEVETIAGKTTSSHLFTVVQPSILAMAPNEGAIGSTVLIMGTHLTTVKNVFFNGVPASNVKVYYGIFIKVTVPEKAVTGSVRILLTGGGQATSDLPFKVTSSAVSVAPAPPLASKSMVAESIQIVPTQVTTYPNPFSRSSSFGLTLAESAIVQISIYSEMGQKIYEIAPAKFLAGTYVLPWNGLTSQGQPTSSGLYYYHIAVNSKVYSGRLVKIDSSH</sequence>
<organism evidence="2 3">
    <name type="scientific">Adhaeribacter arboris</name>
    <dbReference type="NCBI Taxonomy" id="2072846"/>
    <lineage>
        <taxon>Bacteria</taxon>
        <taxon>Pseudomonadati</taxon>
        <taxon>Bacteroidota</taxon>
        <taxon>Cytophagia</taxon>
        <taxon>Cytophagales</taxon>
        <taxon>Hymenobacteraceae</taxon>
        <taxon>Adhaeribacter</taxon>
    </lineage>
</organism>
<dbReference type="InterPro" id="IPR026444">
    <property type="entry name" value="Secre_tail"/>
</dbReference>
<evidence type="ECO:0000313" key="2">
    <source>
        <dbReference type="EMBL" id="PSR54834.1"/>
    </source>
</evidence>
<dbReference type="NCBIfam" id="TIGR04183">
    <property type="entry name" value="Por_Secre_tail"/>
    <property type="match status" value="1"/>
</dbReference>
<dbReference type="AlphaFoldDB" id="A0A2T2YH49"/>
<dbReference type="InterPro" id="IPR002909">
    <property type="entry name" value="IPT_dom"/>
</dbReference>
<gene>
    <name evidence="2" type="ORF">AHMF7605_15650</name>
</gene>
<keyword evidence="3" id="KW-1185">Reference proteome</keyword>
<dbReference type="PANTHER" id="PTHR42754:SF1">
    <property type="entry name" value="LIPOPROTEIN"/>
    <property type="match status" value="1"/>
</dbReference>
<dbReference type="EMBL" id="PYFT01000001">
    <property type="protein sequence ID" value="PSR54834.1"/>
    <property type="molecule type" value="Genomic_DNA"/>
</dbReference>
<reference evidence="2 3" key="1">
    <citation type="submission" date="2018-03" db="EMBL/GenBank/DDBJ databases">
        <title>Adhaeribacter sp. HMF7605 Genome sequencing and assembly.</title>
        <authorList>
            <person name="Kang H."/>
            <person name="Kang J."/>
            <person name="Cha I."/>
            <person name="Kim H."/>
            <person name="Joh K."/>
        </authorList>
    </citation>
    <scope>NUCLEOTIDE SEQUENCE [LARGE SCALE GENOMIC DNA]</scope>
    <source>
        <strain evidence="2 3">HMF7605</strain>
    </source>
</reference>
<dbReference type="InterPro" id="IPR014756">
    <property type="entry name" value="Ig_E-set"/>
</dbReference>
<dbReference type="Gene3D" id="2.60.40.4070">
    <property type="match status" value="1"/>
</dbReference>
<dbReference type="InterPro" id="IPR013783">
    <property type="entry name" value="Ig-like_fold"/>
</dbReference>
<dbReference type="CDD" id="cd00603">
    <property type="entry name" value="IPT_PCSR"/>
    <property type="match status" value="1"/>
</dbReference>
<evidence type="ECO:0000313" key="3">
    <source>
        <dbReference type="Proteomes" id="UP000240357"/>
    </source>
</evidence>
<comment type="caution">
    <text evidence="2">The sequence shown here is derived from an EMBL/GenBank/DDBJ whole genome shotgun (WGS) entry which is preliminary data.</text>
</comment>
<evidence type="ECO:0000259" key="1">
    <source>
        <dbReference type="Pfam" id="PF01833"/>
    </source>
</evidence>
<dbReference type="Pfam" id="PF01833">
    <property type="entry name" value="TIG"/>
    <property type="match status" value="2"/>
</dbReference>
<feature type="domain" description="IPT/TIG" evidence="1">
    <location>
        <begin position="485"/>
        <end position="556"/>
    </location>
</feature>
<name>A0A2T2YH49_9BACT</name>